<name>A0A8H9Y735_9CORY</name>
<dbReference type="GO" id="GO:0034040">
    <property type="term" value="F:ATPase-coupled lipid transmembrane transporter activity"/>
    <property type="evidence" value="ECO:0007669"/>
    <property type="project" value="TreeGrafter"/>
</dbReference>
<dbReference type="InterPro" id="IPR027417">
    <property type="entry name" value="P-loop_NTPase"/>
</dbReference>
<dbReference type="SUPFAM" id="SSF90123">
    <property type="entry name" value="ABC transporter transmembrane region"/>
    <property type="match status" value="1"/>
</dbReference>
<keyword evidence="8" id="KW-1278">Translocase</keyword>
<evidence type="ECO:0000313" key="16">
    <source>
        <dbReference type="EMBL" id="MBB3115999.1"/>
    </source>
</evidence>
<feature type="region of interest" description="Disordered" evidence="12">
    <location>
        <begin position="1"/>
        <end position="48"/>
    </location>
</feature>
<dbReference type="GO" id="GO:0005524">
    <property type="term" value="F:ATP binding"/>
    <property type="evidence" value="ECO:0007669"/>
    <property type="project" value="UniProtKB-KW"/>
</dbReference>
<organism evidence="16 17">
    <name type="scientific">Corynebacterium bovis DSM 20582 = CIP 54.80</name>
    <dbReference type="NCBI Taxonomy" id="927655"/>
    <lineage>
        <taxon>Bacteria</taxon>
        <taxon>Bacillati</taxon>
        <taxon>Actinomycetota</taxon>
        <taxon>Actinomycetes</taxon>
        <taxon>Mycobacteriales</taxon>
        <taxon>Corynebacteriaceae</taxon>
        <taxon>Corynebacterium</taxon>
    </lineage>
</organism>
<comment type="subcellular location">
    <subcellularLocation>
        <location evidence="1">Cell inner membrane</location>
        <topology evidence="1">Multi-pass membrane protein</topology>
    </subcellularLocation>
</comment>
<evidence type="ECO:0000313" key="17">
    <source>
        <dbReference type="Proteomes" id="UP000612712"/>
    </source>
</evidence>
<dbReference type="PROSITE" id="PS50929">
    <property type="entry name" value="ABC_TM1F"/>
    <property type="match status" value="1"/>
</dbReference>
<dbReference type="SMART" id="SM00382">
    <property type="entry name" value="AAA"/>
    <property type="match status" value="1"/>
</dbReference>
<evidence type="ECO:0000259" key="14">
    <source>
        <dbReference type="PROSITE" id="PS50893"/>
    </source>
</evidence>
<dbReference type="EMBL" id="JACHWT010000004">
    <property type="protein sequence ID" value="MBB3115999.1"/>
    <property type="molecule type" value="Genomic_DNA"/>
</dbReference>
<dbReference type="Pfam" id="PF00664">
    <property type="entry name" value="ABC_membrane"/>
    <property type="match status" value="1"/>
</dbReference>
<dbReference type="InterPro" id="IPR036640">
    <property type="entry name" value="ABC1_TM_sf"/>
</dbReference>
<evidence type="ECO:0000256" key="2">
    <source>
        <dbReference type="ARBA" id="ARBA00022448"/>
    </source>
</evidence>
<dbReference type="RefSeq" id="WP_010267012.1">
    <property type="nucleotide sequence ID" value="NZ_AENJ01000103.1"/>
</dbReference>
<feature type="transmembrane region" description="Helical" evidence="13">
    <location>
        <begin position="170"/>
        <end position="191"/>
    </location>
</feature>
<dbReference type="InterPro" id="IPR017871">
    <property type="entry name" value="ABC_transporter-like_CS"/>
</dbReference>
<dbReference type="InterPro" id="IPR011527">
    <property type="entry name" value="ABC1_TM_dom"/>
</dbReference>
<evidence type="ECO:0000256" key="10">
    <source>
        <dbReference type="ARBA" id="ARBA00023136"/>
    </source>
</evidence>
<comment type="similarity">
    <text evidence="11">Belongs to the ABC transporter superfamily. Siderophore-Fe(3+) uptake transporter (SIUT) (TC 3.A.1.21) family.</text>
</comment>
<dbReference type="GO" id="GO:0016887">
    <property type="term" value="F:ATP hydrolysis activity"/>
    <property type="evidence" value="ECO:0007669"/>
    <property type="project" value="InterPro"/>
</dbReference>
<dbReference type="PROSITE" id="PS00211">
    <property type="entry name" value="ABC_TRANSPORTER_1"/>
    <property type="match status" value="1"/>
</dbReference>
<feature type="domain" description="ABC transporter" evidence="14">
    <location>
        <begin position="388"/>
        <end position="637"/>
    </location>
</feature>
<evidence type="ECO:0000256" key="7">
    <source>
        <dbReference type="ARBA" id="ARBA00022840"/>
    </source>
</evidence>
<feature type="transmembrane region" description="Helical" evidence="13">
    <location>
        <begin position="287"/>
        <end position="313"/>
    </location>
</feature>
<keyword evidence="5 13" id="KW-0812">Transmembrane</keyword>
<comment type="caution">
    <text evidence="16">The sequence shown here is derived from an EMBL/GenBank/DDBJ whole genome shotgun (WGS) entry which is preliminary data.</text>
</comment>
<dbReference type="InterPro" id="IPR003439">
    <property type="entry name" value="ABC_transporter-like_ATP-bd"/>
</dbReference>
<feature type="region of interest" description="Disordered" evidence="12">
    <location>
        <begin position="641"/>
        <end position="660"/>
    </location>
</feature>
<keyword evidence="7 16" id="KW-0067">ATP-binding</keyword>
<gene>
    <name evidence="16" type="ORF">FHU32_001218</name>
</gene>
<protein>
    <submittedName>
        <fullName evidence="16">ATP-binding cassette subfamily B protein</fullName>
    </submittedName>
</protein>
<dbReference type="Pfam" id="PF00005">
    <property type="entry name" value="ABC_tran"/>
    <property type="match status" value="1"/>
</dbReference>
<dbReference type="InterPro" id="IPR003593">
    <property type="entry name" value="AAA+_ATPase"/>
</dbReference>
<dbReference type="CDD" id="cd07346">
    <property type="entry name" value="ABC_6TM_exporters"/>
    <property type="match status" value="1"/>
</dbReference>
<keyword evidence="3" id="KW-1003">Cell membrane</keyword>
<dbReference type="SUPFAM" id="SSF52540">
    <property type="entry name" value="P-loop containing nucleoside triphosphate hydrolases"/>
    <property type="match status" value="1"/>
</dbReference>
<evidence type="ECO:0000256" key="1">
    <source>
        <dbReference type="ARBA" id="ARBA00004429"/>
    </source>
</evidence>
<dbReference type="GO" id="GO:0140359">
    <property type="term" value="F:ABC-type transporter activity"/>
    <property type="evidence" value="ECO:0007669"/>
    <property type="project" value="InterPro"/>
</dbReference>
<feature type="transmembrane region" description="Helical" evidence="13">
    <location>
        <begin position="57"/>
        <end position="80"/>
    </location>
</feature>
<dbReference type="GO" id="GO:0005886">
    <property type="term" value="C:plasma membrane"/>
    <property type="evidence" value="ECO:0007669"/>
    <property type="project" value="UniProtKB-SubCell"/>
</dbReference>
<evidence type="ECO:0000256" key="4">
    <source>
        <dbReference type="ARBA" id="ARBA00022519"/>
    </source>
</evidence>
<evidence type="ECO:0000256" key="5">
    <source>
        <dbReference type="ARBA" id="ARBA00022692"/>
    </source>
</evidence>
<evidence type="ECO:0000256" key="9">
    <source>
        <dbReference type="ARBA" id="ARBA00022989"/>
    </source>
</evidence>
<keyword evidence="9 13" id="KW-1133">Transmembrane helix</keyword>
<accession>A0A8H9Y735</accession>
<dbReference type="AlphaFoldDB" id="A0A8H9Y735"/>
<evidence type="ECO:0000259" key="15">
    <source>
        <dbReference type="PROSITE" id="PS50929"/>
    </source>
</evidence>
<keyword evidence="2" id="KW-0813">Transport</keyword>
<keyword evidence="4" id="KW-0997">Cell inner membrane</keyword>
<keyword evidence="6" id="KW-0547">Nucleotide-binding</keyword>
<feature type="transmembrane region" description="Helical" evidence="13">
    <location>
        <begin position="197"/>
        <end position="218"/>
    </location>
</feature>
<dbReference type="Gene3D" id="3.40.50.300">
    <property type="entry name" value="P-loop containing nucleotide triphosphate hydrolases"/>
    <property type="match status" value="1"/>
</dbReference>
<dbReference type="PANTHER" id="PTHR24221">
    <property type="entry name" value="ATP-BINDING CASSETTE SUB-FAMILY B"/>
    <property type="match status" value="1"/>
</dbReference>
<feature type="compositionally biased region" description="Low complexity" evidence="12">
    <location>
        <begin position="22"/>
        <end position="48"/>
    </location>
</feature>
<evidence type="ECO:0000256" key="6">
    <source>
        <dbReference type="ARBA" id="ARBA00022741"/>
    </source>
</evidence>
<evidence type="ECO:0000256" key="8">
    <source>
        <dbReference type="ARBA" id="ARBA00022967"/>
    </source>
</evidence>
<dbReference type="Gene3D" id="1.20.1560.10">
    <property type="entry name" value="ABC transporter type 1, transmembrane domain"/>
    <property type="match status" value="1"/>
</dbReference>
<sequence length="660" mass="68471">MTSPAHPVTPGTPDDPGGHAGVTGTATATAPSSATAAGTASPSTPPSGATTRILRPVLPALTVGVVLQVLGSAVSVVTYLALAALADRLLRGGTVVTGPLLWFLTGLGFSALFGALALLVTHFADVSLQARLRLTLAAKLSRLPLGWFDDRSSGRVRQAVQNDVDSLHQLVAHTVVEIVAGVLTPLAGVIVCFILDWRLGLVALLPGVLYLVVFSVLARGSNREVMDRIHEGLAGVSDAVVEYVNGVAVLKIFNHGEEGSRRFTERSETFLREFAAMVAPQMRAQSVAVIFLSAAFAGAVELAAGTWFVHAGWTRPADVLVVTVIAMLLPASLQTLALGNQARTQAVDAAGRVVAILDEPELPVSADPQRPRPDTTVDAATTGPRYSVSLRDVTFSYGTGAGSGSDGSSGSADAPAAPAVDGVTAEIPAGGVTALVGPSGSGKSTLAALIARFRDVDAGSVAVGGVDVRDIDPEVLRRTVGTVFQDTGLLSLSVIDNIRLSAPDAPDEQVVEAARAANIHDRILALPRGYDSVVGEDARLSGGEAQRIGIARALLADTPVLILDEATSATDPESETAVQEGLTRLTRGRTVVVIAHRLTTVADADRILVMDRGAVVESGTHDELLARDGLYARMWADMEQTSEQATGQNTAPTTDQEVTR</sequence>
<dbReference type="PROSITE" id="PS50893">
    <property type="entry name" value="ABC_TRANSPORTER_2"/>
    <property type="match status" value="1"/>
</dbReference>
<dbReference type="FunFam" id="3.40.50.300:FF:000221">
    <property type="entry name" value="Multidrug ABC transporter ATP-binding protein"/>
    <property type="match status" value="1"/>
</dbReference>
<evidence type="ECO:0000256" key="13">
    <source>
        <dbReference type="SAM" id="Phobius"/>
    </source>
</evidence>
<feature type="domain" description="ABC transmembrane type-1" evidence="15">
    <location>
        <begin position="63"/>
        <end position="337"/>
    </location>
</feature>
<reference evidence="16" key="1">
    <citation type="submission" date="2020-08" db="EMBL/GenBank/DDBJ databases">
        <title>Sequencing the genomes of 1000 actinobacteria strains.</title>
        <authorList>
            <person name="Klenk H.-P."/>
        </authorList>
    </citation>
    <scope>NUCLEOTIDE SEQUENCE</scope>
    <source>
        <strain evidence="16">DSM 20582</strain>
    </source>
</reference>
<evidence type="ECO:0000256" key="11">
    <source>
        <dbReference type="ARBA" id="ARBA00023455"/>
    </source>
</evidence>
<dbReference type="Proteomes" id="UP000612712">
    <property type="component" value="Unassembled WGS sequence"/>
</dbReference>
<feature type="transmembrane region" description="Helical" evidence="13">
    <location>
        <begin position="100"/>
        <end position="124"/>
    </location>
</feature>
<dbReference type="InterPro" id="IPR039421">
    <property type="entry name" value="Type_1_exporter"/>
</dbReference>
<feature type="transmembrane region" description="Helical" evidence="13">
    <location>
        <begin position="319"/>
        <end position="338"/>
    </location>
</feature>
<dbReference type="PANTHER" id="PTHR24221:SF654">
    <property type="entry name" value="ATP-BINDING CASSETTE SUB-FAMILY B MEMBER 6"/>
    <property type="match status" value="1"/>
</dbReference>
<evidence type="ECO:0000256" key="3">
    <source>
        <dbReference type="ARBA" id="ARBA00022475"/>
    </source>
</evidence>
<proteinExistence type="inferred from homology"/>
<evidence type="ECO:0000256" key="12">
    <source>
        <dbReference type="SAM" id="MobiDB-lite"/>
    </source>
</evidence>
<keyword evidence="10 13" id="KW-0472">Membrane</keyword>